<evidence type="ECO:0000256" key="2">
    <source>
        <dbReference type="SAM" id="SignalP"/>
    </source>
</evidence>
<dbReference type="AlphaFoldDB" id="A0A8B6GAP3"/>
<keyword evidence="4" id="KW-1185">Reference proteome</keyword>
<dbReference type="Proteomes" id="UP000596742">
    <property type="component" value="Unassembled WGS sequence"/>
</dbReference>
<evidence type="ECO:0000313" key="4">
    <source>
        <dbReference type="Proteomes" id="UP000596742"/>
    </source>
</evidence>
<reference evidence="3" key="1">
    <citation type="submission" date="2018-11" db="EMBL/GenBank/DDBJ databases">
        <authorList>
            <person name="Alioto T."/>
            <person name="Alioto T."/>
        </authorList>
    </citation>
    <scope>NUCLEOTIDE SEQUENCE</scope>
</reference>
<keyword evidence="1" id="KW-0812">Transmembrane</keyword>
<gene>
    <name evidence="3" type="ORF">MGAL_10B072656</name>
</gene>
<evidence type="ECO:0000313" key="3">
    <source>
        <dbReference type="EMBL" id="VDI61145.1"/>
    </source>
</evidence>
<keyword evidence="1" id="KW-1133">Transmembrane helix</keyword>
<accession>A0A8B6GAP3</accession>
<sequence>MVNTMDSKFYYICTLLFACCSLNVPSVEAGECCNSYEDALTTEHSAQYCPDYCCGTPLVKLYCCSNAVLRTGEDNRDDFCMDWFGDHFYVPIVVVVLIIALVTCCCCACRRRRQGVIIQTQQPATLLIHQQQTTTQDPYRAGYNQ</sequence>
<feature type="signal peptide" evidence="2">
    <location>
        <begin position="1"/>
        <end position="29"/>
    </location>
</feature>
<feature type="transmembrane region" description="Helical" evidence="1">
    <location>
        <begin position="88"/>
        <end position="109"/>
    </location>
</feature>
<feature type="chain" id="PRO_5032624413" evidence="2">
    <location>
        <begin position="30"/>
        <end position="145"/>
    </location>
</feature>
<keyword evidence="2" id="KW-0732">Signal</keyword>
<comment type="caution">
    <text evidence="3">The sequence shown here is derived from an EMBL/GenBank/DDBJ whole genome shotgun (WGS) entry which is preliminary data.</text>
</comment>
<protein>
    <submittedName>
        <fullName evidence="3">Uncharacterized protein</fullName>
    </submittedName>
</protein>
<proteinExistence type="predicted"/>
<dbReference type="EMBL" id="UYJE01008110">
    <property type="protein sequence ID" value="VDI61145.1"/>
    <property type="molecule type" value="Genomic_DNA"/>
</dbReference>
<dbReference type="OrthoDB" id="6181443at2759"/>
<keyword evidence="1" id="KW-0472">Membrane</keyword>
<name>A0A8B6GAP3_MYTGA</name>
<evidence type="ECO:0000256" key="1">
    <source>
        <dbReference type="SAM" id="Phobius"/>
    </source>
</evidence>
<organism evidence="3 4">
    <name type="scientific">Mytilus galloprovincialis</name>
    <name type="common">Mediterranean mussel</name>
    <dbReference type="NCBI Taxonomy" id="29158"/>
    <lineage>
        <taxon>Eukaryota</taxon>
        <taxon>Metazoa</taxon>
        <taxon>Spiralia</taxon>
        <taxon>Lophotrochozoa</taxon>
        <taxon>Mollusca</taxon>
        <taxon>Bivalvia</taxon>
        <taxon>Autobranchia</taxon>
        <taxon>Pteriomorphia</taxon>
        <taxon>Mytilida</taxon>
        <taxon>Mytiloidea</taxon>
        <taxon>Mytilidae</taxon>
        <taxon>Mytilinae</taxon>
        <taxon>Mytilus</taxon>
    </lineage>
</organism>